<dbReference type="EMBL" id="NKYE01000005">
    <property type="protein sequence ID" value="OZM73346.1"/>
    <property type="molecule type" value="Genomic_DNA"/>
</dbReference>
<dbReference type="Gene3D" id="3.40.50.1820">
    <property type="entry name" value="alpha/beta hydrolase"/>
    <property type="match status" value="1"/>
</dbReference>
<keyword evidence="1" id="KW-0732">Signal</keyword>
<dbReference type="InterPro" id="IPR000073">
    <property type="entry name" value="AB_hydrolase_1"/>
</dbReference>
<sequence length="511" mass="53973">MGRVRIAVLLALVTVLAACTNSPAPGDVERRGPAGSVPPGLERFYGQTLDWRSCAEFGSPDAPEGSDCAWLETPLDYANPAGRTVRTGVTRHRATDPDRRIGVLTTDTGGGVRFRMSAAATFGNDELRERFDVVAIDRRGSGTSDLRARCYDNADWERDRATDAPGEAKDRAYLDACLRNSGAEVLTGLGTREVARDMDVLRSALGERQLSLYGASSGTLAAIEYAERFTGSVRALVLDGPAPTRPPDVVADAAVGGRAVQRAFDEFAAHCASTPDCPLGTDPATAAGRLHALLLPLLDRPAPAGEGRSLTFSDAELGVTSAITAGAGDRARTALTALNSENGSELLALADEFYYRRDANGDYDRNVANETAVRCIDEARPDAATARAATEAYRVAAPFRETVGLRSPSGTPAPGLGSVLSACTAWPVPPTWVPHPPDAPGLPTPVLIAATGDQATPYRDGVDQARALRGRLLTLEAGTHVNYLRGNECVDEPVTRALVDGVPPEADRTCR</sequence>
<evidence type="ECO:0000256" key="1">
    <source>
        <dbReference type="SAM" id="SignalP"/>
    </source>
</evidence>
<dbReference type="Proteomes" id="UP000242444">
    <property type="component" value="Unassembled WGS sequence"/>
</dbReference>
<proteinExistence type="predicted"/>
<feature type="domain" description="AB hydrolase-1" evidence="2">
    <location>
        <begin position="126"/>
        <end position="477"/>
    </location>
</feature>
<dbReference type="PROSITE" id="PS51257">
    <property type="entry name" value="PROKAR_LIPOPROTEIN"/>
    <property type="match status" value="1"/>
</dbReference>
<organism evidence="3 4">
    <name type="scientific">Amycolatopsis antarctica</name>
    <dbReference type="NCBI Taxonomy" id="1854586"/>
    <lineage>
        <taxon>Bacteria</taxon>
        <taxon>Bacillati</taxon>
        <taxon>Actinomycetota</taxon>
        <taxon>Actinomycetes</taxon>
        <taxon>Pseudonocardiales</taxon>
        <taxon>Pseudonocardiaceae</taxon>
        <taxon>Amycolatopsis</taxon>
    </lineage>
</organism>
<dbReference type="OrthoDB" id="3252468at2"/>
<comment type="caution">
    <text evidence="3">The sequence shown here is derived from an EMBL/GenBank/DDBJ whole genome shotgun (WGS) entry which is preliminary data.</text>
</comment>
<evidence type="ECO:0000313" key="4">
    <source>
        <dbReference type="Proteomes" id="UP000242444"/>
    </source>
</evidence>
<feature type="chain" id="PRO_5038851636" evidence="1">
    <location>
        <begin position="18"/>
        <end position="511"/>
    </location>
</feature>
<keyword evidence="4" id="KW-1185">Reference proteome</keyword>
<evidence type="ECO:0000259" key="2">
    <source>
        <dbReference type="Pfam" id="PF00561"/>
    </source>
</evidence>
<protein>
    <submittedName>
        <fullName evidence="3">Alpha/beta hydrolase</fullName>
    </submittedName>
</protein>
<dbReference type="InParanoid" id="A0A263D783"/>
<accession>A0A263D783</accession>
<reference evidence="3 4" key="1">
    <citation type="submission" date="2017-07" db="EMBL/GenBank/DDBJ databases">
        <title>Amycolatopsis antarcticus sp. nov., isolated from the surface of an Antarcticus brown macroalga.</title>
        <authorList>
            <person name="Wang J."/>
            <person name="Leiva S."/>
            <person name="Huang J."/>
            <person name="Huang Y."/>
        </authorList>
    </citation>
    <scope>NUCLEOTIDE SEQUENCE [LARGE SCALE GENOMIC DNA]</scope>
    <source>
        <strain evidence="3 4">AU-G6</strain>
    </source>
</reference>
<dbReference type="GO" id="GO:0016787">
    <property type="term" value="F:hydrolase activity"/>
    <property type="evidence" value="ECO:0007669"/>
    <property type="project" value="UniProtKB-KW"/>
</dbReference>
<keyword evidence="3" id="KW-0378">Hydrolase</keyword>
<evidence type="ECO:0000313" key="3">
    <source>
        <dbReference type="EMBL" id="OZM73346.1"/>
    </source>
</evidence>
<gene>
    <name evidence="3" type="ORF">CFN78_10900</name>
</gene>
<dbReference type="SUPFAM" id="SSF53474">
    <property type="entry name" value="alpha/beta-Hydrolases"/>
    <property type="match status" value="1"/>
</dbReference>
<name>A0A263D783_9PSEU</name>
<dbReference type="RefSeq" id="WP_094862602.1">
    <property type="nucleotide sequence ID" value="NZ_NKYE01000005.1"/>
</dbReference>
<dbReference type="InterPro" id="IPR029058">
    <property type="entry name" value="AB_hydrolase_fold"/>
</dbReference>
<dbReference type="AlphaFoldDB" id="A0A263D783"/>
<feature type="signal peptide" evidence="1">
    <location>
        <begin position="1"/>
        <end position="17"/>
    </location>
</feature>
<dbReference type="Pfam" id="PF00561">
    <property type="entry name" value="Abhydrolase_1"/>
    <property type="match status" value="1"/>
</dbReference>